<organism evidence="2 3">
    <name type="scientific">Flavivirga jejuensis</name>
    <dbReference type="NCBI Taxonomy" id="870487"/>
    <lineage>
        <taxon>Bacteria</taxon>
        <taxon>Pseudomonadati</taxon>
        <taxon>Bacteroidota</taxon>
        <taxon>Flavobacteriia</taxon>
        <taxon>Flavobacteriales</taxon>
        <taxon>Flavobacteriaceae</taxon>
        <taxon>Flavivirga</taxon>
    </lineage>
</organism>
<evidence type="ECO:0008006" key="4">
    <source>
        <dbReference type="Google" id="ProtNLM"/>
    </source>
</evidence>
<reference evidence="2" key="1">
    <citation type="submission" date="2023-07" db="EMBL/GenBank/DDBJ databases">
        <title>Two novel species in the genus Flavivirga.</title>
        <authorList>
            <person name="Kwon K."/>
        </authorList>
    </citation>
    <scope>NUCLEOTIDE SEQUENCE</scope>
    <source>
        <strain evidence="2">KACC 14158</strain>
    </source>
</reference>
<feature type="signal peptide" evidence="1">
    <location>
        <begin position="1"/>
        <end position="26"/>
    </location>
</feature>
<protein>
    <recommendedName>
        <fullName evidence="4">Lipoprotein</fullName>
    </recommendedName>
</protein>
<sequence>MKVKNHKIYILLLLSFLALTTNSCSNSENDENINSESKLSNNLLIKNFNSNELNISQTFKNTIFSFEVNKSDHDINSNFTIANLDNKVIYETQYDINTSTENYKLYQTEKVIDIANNINYDFKQSTYAEIEYNMHIFLINTLNEFHNKNISPILNLLYFHNSIVSVKKRSKETFEKDCECTLHPGYLLDKTGFICQEDFFVPIEILNDLSTDSNEDIFDNETDEKKVFKQYIEPLTNSNEKYVTFDKFYSFFVSKERFNASIEIFKREQTKITEKSNSWCLLGSGSSHGCCGNYSGCCYYVNPICYVHDKLCTNCTPRWFCFSGCVPDYQQPYEELPYFEPELLPSKGDLDNGILINP</sequence>
<name>A0ABT8WM85_9FLAO</name>
<evidence type="ECO:0000313" key="2">
    <source>
        <dbReference type="EMBL" id="MDO5974264.1"/>
    </source>
</evidence>
<keyword evidence="3" id="KW-1185">Reference proteome</keyword>
<comment type="caution">
    <text evidence="2">The sequence shown here is derived from an EMBL/GenBank/DDBJ whole genome shotgun (WGS) entry which is preliminary data.</text>
</comment>
<feature type="chain" id="PRO_5045409000" description="Lipoprotein" evidence="1">
    <location>
        <begin position="27"/>
        <end position="358"/>
    </location>
</feature>
<proteinExistence type="predicted"/>
<gene>
    <name evidence="2" type="ORF">Q4Q40_08720</name>
</gene>
<dbReference type="EMBL" id="JAUOEL010000002">
    <property type="protein sequence ID" value="MDO5974264.1"/>
    <property type="molecule type" value="Genomic_DNA"/>
</dbReference>
<keyword evidence="1" id="KW-0732">Signal</keyword>
<accession>A0ABT8WM85</accession>
<evidence type="ECO:0000256" key="1">
    <source>
        <dbReference type="SAM" id="SignalP"/>
    </source>
</evidence>
<dbReference type="RefSeq" id="WP_303301398.1">
    <property type="nucleotide sequence ID" value="NZ_BAABDA010000002.1"/>
</dbReference>
<dbReference type="Proteomes" id="UP001176806">
    <property type="component" value="Unassembled WGS sequence"/>
</dbReference>
<evidence type="ECO:0000313" key="3">
    <source>
        <dbReference type="Proteomes" id="UP001176806"/>
    </source>
</evidence>